<dbReference type="InterPro" id="IPR039289">
    <property type="entry name" value="CHCHD4"/>
</dbReference>
<evidence type="ECO:0000313" key="10">
    <source>
        <dbReference type="Proteomes" id="UP000046395"/>
    </source>
</evidence>
<evidence type="ECO:0000256" key="6">
    <source>
        <dbReference type="ARBA" id="ARBA00023128"/>
    </source>
</evidence>
<keyword evidence="10" id="KW-1185">Reference proteome</keyword>
<proteinExistence type="predicted"/>
<evidence type="ECO:0000313" key="11">
    <source>
        <dbReference type="WBParaSite" id="TMUE_3000012361.1"/>
    </source>
</evidence>
<dbReference type="PANTHER" id="PTHR21622:SF0">
    <property type="entry name" value="COILED-COIL-HELIX-COILED-COIL-HELIX DOMAIN CONTAINING 4"/>
    <property type="match status" value="1"/>
</dbReference>
<evidence type="ECO:0000256" key="3">
    <source>
        <dbReference type="ARBA" id="ARBA00022927"/>
    </source>
</evidence>
<keyword evidence="4" id="KW-0560">Oxidoreductase</keyword>
<reference evidence="11" key="1">
    <citation type="submission" date="2019-12" db="UniProtKB">
        <authorList>
            <consortium name="WormBaseParasite"/>
        </authorList>
    </citation>
    <scope>IDENTIFICATION</scope>
</reference>
<dbReference type="Proteomes" id="UP000046395">
    <property type="component" value="Unassembled WGS sequence"/>
</dbReference>
<name>A0A5S6QY94_TRIMR</name>
<dbReference type="Gene3D" id="1.10.287.2900">
    <property type="match status" value="1"/>
</dbReference>
<evidence type="ECO:0000256" key="8">
    <source>
        <dbReference type="ARBA" id="ARBA00023284"/>
    </source>
</evidence>
<keyword evidence="6" id="KW-0496">Mitochondrion</keyword>
<protein>
    <submittedName>
        <fullName evidence="11">CHCH domain-containing protein</fullName>
    </submittedName>
</protein>
<evidence type="ECO:0000256" key="5">
    <source>
        <dbReference type="ARBA" id="ARBA00023010"/>
    </source>
</evidence>
<evidence type="ECO:0000256" key="9">
    <source>
        <dbReference type="SAM" id="MobiDB-lite"/>
    </source>
</evidence>
<accession>A0A5S6QY94</accession>
<keyword evidence="7" id="KW-1015">Disulfide bond</keyword>
<keyword evidence="5" id="KW-0811">Translocation</keyword>
<evidence type="ECO:0000256" key="1">
    <source>
        <dbReference type="ARBA" id="ARBA00004173"/>
    </source>
</evidence>
<organism evidence="10 11">
    <name type="scientific">Trichuris muris</name>
    <name type="common">Mouse whipworm</name>
    <dbReference type="NCBI Taxonomy" id="70415"/>
    <lineage>
        <taxon>Eukaryota</taxon>
        <taxon>Metazoa</taxon>
        <taxon>Ecdysozoa</taxon>
        <taxon>Nematoda</taxon>
        <taxon>Enoplea</taxon>
        <taxon>Dorylaimia</taxon>
        <taxon>Trichinellida</taxon>
        <taxon>Trichuridae</taxon>
        <taxon>Trichuris</taxon>
    </lineage>
</organism>
<evidence type="ECO:0000256" key="7">
    <source>
        <dbReference type="ARBA" id="ARBA00023157"/>
    </source>
</evidence>
<dbReference type="GO" id="GO:0015035">
    <property type="term" value="F:protein-disulfide reductase activity"/>
    <property type="evidence" value="ECO:0007669"/>
    <property type="project" value="InterPro"/>
</dbReference>
<feature type="compositionally biased region" description="Low complexity" evidence="9">
    <location>
        <begin position="128"/>
        <end position="145"/>
    </location>
</feature>
<dbReference type="PANTHER" id="PTHR21622">
    <property type="entry name" value="COILED-COIL-HELIX-COILED-COIL-HELIX DOMAIN CONTAINING 4"/>
    <property type="match status" value="1"/>
</dbReference>
<dbReference type="GO" id="GO:0005758">
    <property type="term" value="C:mitochondrial intermembrane space"/>
    <property type="evidence" value="ECO:0007669"/>
    <property type="project" value="TreeGrafter"/>
</dbReference>
<dbReference type="AlphaFoldDB" id="A0A5S6QY94"/>
<evidence type="ECO:0000256" key="4">
    <source>
        <dbReference type="ARBA" id="ARBA00023002"/>
    </source>
</evidence>
<sequence>MENSYDSSKDKVIFVTKEQQEIPLRPDVAALSISVDDDEPGPVLPNGDINWNCPCLGDMVAGPCGYEFRQAFGCFHLSKAEPRGSDCVEHFLNLHDCVARFPGLFSSFKSGTDDDSMADIMKNNAEQAESSVRSSSREVVPAPSAKVSVNE</sequence>
<keyword evidence="8" id="KW-0676">Redox-active center</keyword>
<evidence type="ECO:0000256" key="2">
    <source>
        <dbReference type="ARBA" id="ARBA00022448"/>
    </source>
</evidence>
<dbReference type="GO" id="GO:0045041">
    <property type="term" value="P:protein import into mitochondrial intermembrane space"/>
    <property type="evidence" value="ECO:0007669"/>
    <property type="project" value="InterPro"/>
</dbReference>
<dbReference type="WBParaSite" id="TMUE_3000012361.1">
    <property type="protein sequence ID" value="TMUE_3000012361.1"/>
    <property type="gene ID" value="WBGene00285812"/>
</dbReference>
<keyword evidence="3" id="KW-0653">Protein transport</keyword>
<keyword evidence="2" id="KW-0813">Transport</keyword>
<feature type="region of interest" description="Disordered" evidence="9">
    <location>
        <begin position="125"/>
        <end position="151"/>
    </location>
</feature>
<dbReference type="STRING" id="70415.A0A5S6QY94"/>
<comment type="subcellular location">
    <subcellularLocation>
        <location evidence="1">Mitochondrion</location>
    </subcellularLocation>
</comment>